<keyword evidence="1" id="KW-0472">Membrane</keyword>
<organism evidence="2 3">
    <name type="scientific">Amycolatopsis albidoflavus</name>
    <dbReference type="NCBI Taxonomy" id="102226"/>
    <lineage>
        <taxon>Bacteria</taxon>
        <taxon>Bacillati</taxon>
        <taxon>Actinomycetota</taxon>
        <taxon>Actinomycetes</taxon>
        <taxon>Pseudonocardiales</taxon>
        <taxon>Pseudonocardiaceae</taxon>
        <taxon>Amycolatopsis</taxon>
    </lineage>
</organism>
<dbReference type="Proteomes" id="UP001597542">
    <property type="component" value="Unassembled WGS sequence"/>
</dbReference>
<dbReference type="RefSeq" id="WP_344278139.1">
    <property type="nucleotide sequence ID" value="NZ_BAAAHV010000014.1"/>
</dbReference>
<reference evidence="3" key="1">
    <citation type="journal article" date="2019" name="Int. J. Syst. Evol. Microbiol.">
        <title>The Global Catalogue of Microorganisms (GCM) 10K type strain sequencing project: providing services to taxonomists for standard genome sequencing and annotation.</title>
        <authorList>
            <consortium name="The Broad Institute Genomics Platform"/>
            <consortium name="The Broad Institute Genome Sequencing Center for Infectious Disease"/>
            <person name="Wu L."/>
            <person name="Ma J."/>
        </authorList>
    </citation>
    <scope>NUCLEOTIDE SEQUENCE [LARGE SCALE GENOMIC DNA]</scope>
    <source>
        <strain evidence="3">CGMCC 4.7638</strain>
    </source>
</reference>
<feature type="transmembrane region" description="Helical" evidence="1">
    <location>
        <begin position="30"/>
        <end position="47"/>
    </location>
</feature>
<evidence type="ECO:0000313" key="2">
    <source>
        <dbReference type="EMBL" id="MFD2488061.1"/>
    </source>
</evidence>
<sequence>MDRTAAEQALHTAESASSKVLAQGRWHPKALLALGVLEAAILLTGGLASVGMLLMPGGLAPLFVFIIYSATRPVVGRRQRARYAILGASVGLVIAIAVPLGQVSFAGNPAWWVPAALFSGIPFALAAWLETGGRR</sequence>
<gene>
    <name evidence="2" type="ORF">ACFSUT_47830</name>
</gene>
<evidence type="ECO:0000313" key="3">
    <source>
        <dbReference type="Proteomes" id="UP001597542"/>
    </source>
</evidence>
<keyword evidence="1" id="KW-1133">Transmembrane helix</keyword>
<evidence type="ECO:0000256" key="1">
    <source>
        <dbReference type="SAM" id="Phobius"/>
    </source>
</evidence>
<feature type="transmembrane region" description="Helical" evidence="1">
    <location>
        <begin position="111"/>
        <end position="129"/>
    </location>
</feature>
<evidence type="ECO:0008006" key="4">
    <source>
        <dbReference type="Google" id="ProtNLM"/>
    </source>
</evidence>
<feature type="transmembrane region" description="Helical" evidence="1">
    <location>
        <begin position="53"/>
        <end position="71"/>
    </location>
</feature>
<name>A0ABW5IF11_9PSEU</name>
<keyword evidence="3" id="KW-1185">Reference proteome</keyword>
<protein>
    <recommendedName>
        <fullName evidence="4">Integral membrane protein</fullName>
    </recommendedName>
</protein>
<feature type="transmembrane region" description="Helical" evidence="1">
    <location>
        <begin position="83"/>
        <end position="105"/>
    </location>
</feature>
<proteinExistence type="predicted"/>
<comment type="caution">
    <text evidence="2">The sequence shown here is derived from an EMBL/GenBank/DDBJ whole genome shotgun (WGS) entry which is preliminary data.</text>
</comment>
<keyword evidence="1" id="KW-0812">Transmembrane</keyword>
<dbReference type="EMBL" id="JBHUKQ010000040">
    <property type="protein sequence ID" value="MFD2488061.1"/>
    <property type="molecule type" value="Genomic_DNA"/>
</dbReference>
<accession>A0ABW5IF11</accession>